<organism evidence="1 2">
    <name type="scientific">Rouxiella aceris</name>
    <dbReference type="NCBI Taxonomy" id="2703884"/>
    <lineage>
        <taxon>Bacteria</taxon>
        <taxon>Pseudomonadati</taxon>
        <taxon>Pseudomonadota</taxon>
        <taxon>Gammaproteobacteria</taxon>
        <taxon>Enterobacterales</taxon>
        <taxon>Yersiniaceae</taxon>
        <taxon>Rouxiella</taxon>
    </lineage>
</organism>
<keyword evidence="2" id="KW-1185">Reference proteome</keyword>
<reference evidence="1 2" key="2">
    <citation type="submission" date="2020-06" db="EMBL/GenBank/DDBJ databases">
        <title>Polyphasic characterization of a Rahnella strain isolated from tree sap.</title>
        <authorList>
            <person name="Kim I.S."/>
        </authorList>
    </citation>
    <scope>NUCLEOTIDE SEQUENCE [LARGE SCALE GENOMIC DNA]</scope>
    <source>
        <strain evidence="1 2">SAP-1</strain>
    </source>
</reference>
<gene>
    <name evidence="1" type="ORF">GW590_08335</name>
</gene>
<accession>A0A848MIG2</accession>
<sequence length="124" mass="14171">MKSYEIVPMGKPRQTQRDKWAKRPAVLRYRAFKDECRLKKVVVPESAAHIIFVIPMPSSWSKQKRAEMAGKGHQQKPDLDNLHKALLDAVFEEDSHVFDHRVSKIWGATGKILIGEIVIGDIKP</sequence>
<dbReference type="Proteomes" id="UP000585363">
    <property type="component" value="Unassembled WGS sequence"/>
</dbReference>
<dbReference type="GO" id="GO:0000287">
    <property type="term" value="F:magnesium ion binding"/>
    <property type="evidence" value="ECO:0007669"/>
    <property type="project" value="InterPro"/>
</dbReference>
<dbReference type="GO" id="GO:0006310">
    <property type="term" value="P:DNA recombination"/>
    <property type="evidence" value="ECO:0007669"/>
    <property type="project" value="InterPro"/>
</dbReference>
<dbReference type="SUPFAM" id="SSF103084">
    <property type="entry name" value="Holliday junction resolvase RusA"/>
    <property type="match status" value="1"/>
</dbReference>
<name>A0A848MIG2_9GAMM</name>
<dbReference type="RefSeq" id="WP_169402926.1">
    <property type="nucleotide sequence ID" value="NZ_JAADJU010000004.1"/>
</dbReference>
<dbReference type="InterPro" id="IPR008822">
    <property type="entry name" value="Endonuclease_RusA-like"/>
</dbReference>
<proteinExistence type="predicted"/>
<reference evidence="1 2" key="1">
    <citation type="submission" date="2020-01" db="EMBL/GenBank/DDBJ databases">
        <authorList>
            <person name="Lee S.D."/>
        </authorList>
    </citation>
    <scope>NUCLEOTIDE SEQUENCE [LARGE SCALE GENOMIC DNA]</scope>
    <source>
        <strain evidence="1 2">SAP-1</strain>
    </source>
</reference>
<dbReference type="AlphaFoldDB" id="A0A848MIG2"/>
<evidence type="ECO:0000313" key="2">
    <source>
        <dbReference type="Proteomes" id="UP000585363"/>
    </source>
</evidence>
<protein>
    <submittedName>
        <fullName evidence="1">RusA family crossover junction endodeoxyribonuclease</fullName>
    </submittedName>
</protein>
<dbReference type="InterPro" id="IPR036614">
    <property type="entry name" value="RusA-like_sf"/>
</dbReference>
<dbReference type="GO" id="GO:0006281">
    <property type="term" value="P:DNA repair"/>
    <property type="evidence" value="ECO:0007669"/>
    <property type="project" value="InterPro"/>
</dbReference>
<dbReference type="EMBL" id="JAADJU010000004">
    <property type="protein sequence ID" value="NMP26870.1"/>
    <property type="molecule type" value="Genomic_DNA"/>
</dbReference>
<evidence type="ECO:0000313" key="1">
    <source>
        <dbReference type="EMBL" id="NMP26870.1"/>
    </source>
</evidence>
<dbReference type="Pfam" id="PF05866">
    <property type="entry name" value="RusA"/>
    <property type="match status" value="1"/>
</dbReference>
<comment type="caution">
    <text evidence="1">The sequence shown here is derived from an EMBL/GenBank/DDBJ whole genome shotgun (WGS) entry which is preliminary data.</text>
</comment>